<dbReference type="RefSeq" id="WP_284323180.1">
    <property type="nucleotide sequence ID" value="NZ_BSOB01000062.1"/>
</dbReference>
<sequence length="118" mass="13411">MRVQLEGQSLRLRIDEGELARLLDGDSVVNRTDLPDGHVEMQQISLTPRIDWRREQTVWHICLPEADVRALSQRLPSRDGLQFSLSTPHGDTLVIVFDVDVRDSARKRLHKSSEGDAS</sequence>
<keyword evidence="2" id="KW-1185">Reference proteome</keyword>
<dbReference type="EMBL" id="BSOB01000062">
    <property type="protein sequence ID" value="GLQ95490.1"/>
    <property type="molecule type" value="Genomic_DNA"/>
</dbReference>
<accession>A0ABQ5XYI7</accession>
<organism evidence="1 2">
    <name type="scientific">Dyella acidisoli</name>
    <dbReference type="NCBI Taxonomy" id="1867834"/>
    <lineage>
        <taxon>Bacteria</taxon>
        <taxon>Pseudomonadati</taxon>
        <taxon>Pseudomonadota</taxon>
        <taxon>Gammaproteobacteria</taxon>
        <taxon>Lysobacterales</taxon>
        <taxon>Rhodanobacteraceae</taxon>
        <taxon>Dyella</taxon>
    </lineage>
</organism>
<evidence type="ECO:0000313" key="2">
    <source>
        <dbReference type="Proteomes" id="UP001156670"/>
    </source>
</evidence>
<proteinExistence type="predicted"/>
<reference evidence="2" key="1">
    <citation type="journal article" date="2019" name="Int. J. Syst. Evol. Microbiol.">
        <title>The Global Catalogue of Microorganisms (GCM) 10K type strain sequencing project: providing services to taxonomists for standard genome sequencing and annotation.</title>
        <authorList>
            <consortium name="The Broad Institute Genomics Platform"/>
            <consortium name="The Broad Institute Genome Sequencing Center for Infectious Disease"/>
            <person name="Wu L."/>
            <person name="Ma J."/>
        </authorList>
    </citation>
    <scope>NUCLEOTIDE SEQUENCE [LARGE SCALE GENOMIC DNA]</scope>
    <source>
        <strain evidence="2">NBRC 111980</strain>
    </source>
</reference>
<dbReference type="Proteomes" id="UP001156670">
    <property type="component" value="Unassembled WGS sequence"/>
</dbReference>
<gene>
    <name evidence="1" type="ORF">GCM10007901_44450</name>
</gene>
<protein>
    <submittedName>
        <fullName evidence="1">Uncharacterized protein</fullName>
    </submittedName>
</protein>
<comment type="caution">
    <text evidence="1">The sequence shown here is derived from an EMBL/GenBank/DDBJ whole genome shotgun (WGS) entry which is preliminary data.</text>
</comment>
<name>A0ABQ5XYI7_9GAMM</name>
<evidence type="ECO:0000313" key="1">
    <source>
        <dbReference type="EMBL" id="GLQ95490.1"/>
    </source>
</evidence>